<reference evidence="3" key="2">
    <citation type="submission" date="2025-08" db="UniProtKB">
        <authorList>
            <consortium name="RefSeq"/>
        </authorList>
    </citation>
    <scope>IDENTIFICATION</scope>
    <source>
        <tissue evidence="3">Leaf</tissue>
    </source>
</reference>
<proteinExistence type="predicted"/>
<keyword evidence="2" id="KW-1185">Reference proteome</keyword>
<evidence type="ECO:0000313" key="2">
    <source>
        <dbReference type="Proteomes" id="UP000694864"/>
    </source>
</evidence>
<feature type="region of interest" description="Disordered" evidence="1">
    <location>
        <begin position="46"/>
        <end position="77"/>
    </location>
</feature>
<organism evidence="2 3">
    <name type="scientific">Camelina sativa</name>
    <name type="common">False flax</name>
    <name type="synonym">Myagrum sativum</name>
    <dbReference type="NCBI Taxonomy" id="90675"/>
    <lineage>
        <taxon>Eukaryota</taxon>
        <taxon>Viridiplantae</taxon>
        <taxon>Streptophyta</taxon>
        <taxon>Embryophyta</taxon>
        <taxon>Tracheophyta</taxon>
        <taxon>Spermatophyta</taxon>
        <taxon>Magnoliopsida</taxon>
        <taxon>eudicotyledons</taxon>
        <taxon>Gunneridae</taxon>
        <taxon>Pentapetalae</taxon>
        <taxon>rosids</taxon>
        <taxon>malvids</taxon>
        <taxon>Brassicales</taxon>
        <taxon>Brassicaceae</taxon>
        <taxon>Camelineae</taxon>
        <taxon>Camelina</taxon>
    </lineage>
</organism>
<dbReference type="RefSeq" id="XP_019084800.1">
    <property type="nucleotide sequence ID" value="XM_019229255.1"/>
</dbReference>
<evidence type="ECO:0000256" key="1">
    <source>
        <dbReference type="SAM" id="MobiDB-lite"/>
    </source>
</evidence>
<gene>
    <name evidence="3" type="primary">LOC109126168</name>
</gene>
<sequence>MYIPLSQVNKHMQGCHVSVDGRHITSFPFQTGFALEDAVEITAQNDTVLSSGSGSVKPIKPKARQQESKSLQRLPARDKKVLAEDEGHSTTVTLHNRFKVLGPVDEDDAT</sequence>
<reference evidence="2" key="1">
    <citation type="journal article" date="2014" name="Nat. Commun.">
        <title>The emerging biofuel crop Camelina sativa retains a highly undifferentiated hexaploid genome structure.</title>
        <authorList>
            <person name="Kagale S."/>
            <person name="Koh C."/>
            <person name="Nixon J."/>
            <person name="Bollina V."/>
            <person name="Clarke W.E."/>
            <person name="Tuteja R."/>
            <person name="Spillane C."/>
            <person name="Robinson S.J."/>
            <person name="Links M.G."/>
            <person name="Clarke C."/>
            <person name="Higgins E.E."/>
            <person name="Huebert T."/>
            <person name="Sharpe A.G."/>
            <person name="Parkin I.A."/>
        </authorList>
    </citation>
    <scope>NUCLEOTIDE SEQUENCE [LARGE SCALE GENOMIC DNA]</scope>
    <source>
        <strain evidence="2">cv. DH55</strain>
    </source>
</reference>
<evidence type="ECO:0000313" key="3">
    <source>
        <dbReference type="RefSeq" id="XP_019084800.1"/>
    </source>
</evidence>
<protein>
    <submittedName>
        <fullName evidence="3">Hydroxyproline O-galactosyltransferase GALT4-like</fullName>
    </submittedName>
</protein>
<name>A0ABM1QDG2_CAMSA</name>
<dbReference type="GeneID" id="109126168"/>
<dbReference type="Proteomes" id="UP000694864">
    <property type="component" value="Chromosome 9"/>
</dbReference>
<accession>A0ABM1QDG2</accession>